<feature type="domain" description="eCIS core" evidence="2">
    <location>
        <begin position="46"/>
        <end position="111"/>
    </location>
</feature>
<name>A0A1N6MA19_9VIBR</name>
<dbReference type="InterPro" id="IPR025295">
    <property type="entry name" value="eCIS_core_dom"/>
</dbReference>
<evidence type="ECO:0000259" key="2">
    <source>
        <dbReference type="Pfam" id="PF13699"/>
    </source>
</evidence>
<evidence type="ECO:0000313" key="4">
    <source>
        <dbReference type="Proteomes" id="UP000184774"/>
    </source>
</evidence>
<protein>
    <recommendedName>
        <fullName evidence="2">eCIS core domain-containing protein</fullName>
    </recommendedName>
</protein>
<dbReference type="Proteomes" id="UP000184774">
    <property type="component" value="Unassembled WGS sequence"/>
</dbReference>
<dbReference type="EMBL" id="FSSB01000028">
    <property type="protein sequence ID" value="SIO96206.1"/>
    <property type="molecule type" value="Genomic_DNA"/>
</dbReference>
<organism evidence="3 4">
    <name type="scientific">Vibrio spartinae</name>
    <dbReference type="NCBI Taxonomy" id="1918945"/>
    <lineage>
        <taxon>Bacteria</taxon>
        <taxon>Pseudomonadati</taxon>
        <taxon>Pseudomonadota</taxon>
        <taxon>Gammaproteobacteria</taxon>
        <taxon>Vibrionales</taxon>
        <taxon>Vibrionaceae</taxon>
        <taxon>Vibrio</taxon>
    </lineage>
</organism>
<gene>
    <name evidence="3" type="ORF">VSP9026_03988</name>
</gene>
<reference evidence="3 4" key="1">
    <citation type="submission" date="2016-12" db="EMBL/GenBank/DDBJ databases">
        <authorList>
            <person name="Song W.-J."/>
            <person name="Kurnit D.M."/>
        </authorList>
    </citation>
    <scope>NUCLEOTIDE SEQUENCE [LARGE SCALE GENOMIC DNA]</scope>
    <source>
        <strain evidence="3 4">CECT 9026</strain>
    </source>
</reference>
<dbReference type="Pfam" id="PF13699">
    <property type="entry name" value="eCIS_core"/>
    <property type="match status" value="1"/>
</dbReference>
<evidence type="ECO:0000256" key="1">
    <source>
        <dbReference type="SAM" id="MobiDB-lite"/>
    </source>
</evidence>
<accession>A0A1N6MA19</accession>
<proteinExistence type="predicted"/>
<dbReference type="AlphaFoldDB" id="A0A1N6MA19"/>
<dbReference type="RefSeq" id="WP_074374652.1">
    <property type="nucleotide sequence ID" value="NZ_AP024907.1"/>
</dbReference>
<evidence type="ECO:0000313" key="3">
    <source>
        <dbReference type="EMBL" id="SIO96206.1"/>
    </source>
</evidence>
<sequence length="419" mass="46648">MTHAELKSKPTLSRQQAAQRQSRAILADNRQSATPVIQQQPNHTGLPDQLKSGMENLSGMSLDHVRVHYNSDKPATVQAHAYAQGSEIHLASGQEKHLPHELGHVVQQAKGQVQATTSVGHVAVNDSPVLEHEADQMGAIALQRYPIEPNTSQISVYQTRGPLQLSTSVIQRVIDPAVVRAACQRLGLPDSGHKIVEVPPKVMANTKFKDYPPGHVIGFSAEELDLSMTSAQYGTGQESEYEEATAQDLLSLAGGAAYNHHLGAVFITAKMVNYERNLLHELGHHKQNTVSGFNGDNTTTLLLEYHNVLMNENLHPGAKRVSYGMDRTQGWLTKWEKFTTEDQKVDFLEQKARELIEMEETLYQKISHSAKKKENDLEVYGETAHKMSEEISTIDKGSDNNLYVVRTLYNMIKELESKY</sequence>
<feature type="region of interest" description="Disordered" evidence="1">
    <location>
        <begin position="1"/>
        <end position="21"/>
    </location>
</feature>